<dbReference type="EMBL" id="CM026431">
    <property type="protein sequence ID" value="KAG0558312.1"/>
    <property type="molecule type" value="Genomic_DNA"/>
</dbReference>
<feature type="compositionally biased region" description="Basic residues" evidence="1">
    <location>
        <begin position="39"/>
        <end position="52"/>
    </location>
</feature>
<dbReference type="PANTHER" id="PTHR31672:SF2">
    <property type="entry name" value="F-BOX DOMAIN-CONTAINING PROTEIN"/>
    <property type="match status" value="1"/>
</dbReference>
<dbReference type="Gene3D" id="1.20.1280.50">
    <property type="match status" value="1"/>
</dbReference>
<dbReference type="PANTHER" id="PTHR31672">
    <property type="entry name" value="BNACNNG10540D PROTEIN"/>
    <property type="match status" value="1"/>
</dbReference>
<feature type="region of interest" description="Disordered" evidence="1">
    <location>
        <begin position="1"/>
        <end position="57"/>
    </location>
</feature>
<evidence type="ECO:0000313" key="4">
    <source>
        <dbReference type="Proteomes" id="UP000822688"/>
    </source>
</evidence>
<protein>
    <recommendedName>
        <fullName evidence="2">F-box domain-containing protein</fullName>
    </recommendedName>
</protein>
<dbReference type="AlphaFoldDB" id="A0A8T0GMQ1"/>
<dbReference type="EMBL" id="CM026431">
    <property type="protein sequence ID" value="KAG0558311.1"/>
    <property type="molecule type" value="Genomic_DNA"/>
</dbReference>
<dbReference type="InterPro" id="IPR050796">
    <property type="entry name" value="SCF_F-box_component"/>
</dbReference>
<evidence type="ECO:0000313" key="3">
    <source>
        <dbReference type="EMBL" id="KAG0558312.1"/>
    </source>
</evidence>
<feature type="domain" description="F-box" evidence="2">
    <location>
        <begin position="66"/>
        <end position="113"/>
    </location>
</feature>
<keyword evidence="4" id="KW-1185">Reference proteome</keyword>
<gene>
    <name evidence="3" type="ORF">KC19_10G018200</name>
</gene>
<dbReference type="Pfam" id="PF12937">
    <property type="entry name" value="F-box-like"/>
    <property type="match status" value="1"/>
</dbReference>
<accession>A0A8T0GMQ1</accession>
<sequence length="503" mass="58295">MVIITEEFPDGPAESFVAQQAGSSAGDESKKQAKLEKNRLKKQKQKERKKQKKITDPKFWGKNMDPKVWGNLPPNLTLEIYKKLPLRSFYQLRGVCKEWNRVARERRSVTEPIHKPYFVLIHEGDDDDHYLHGILTFHIKSGLWRWNALPRIPSPYTVCLMYKPFSVKGLTFSCDSPERYRVFDAHTKQEYIIPCQPKPSKNSRAIGMTVDTSVLPHTFKLILGTLDSGTQIYDSVTQNWETKPSHLVPCHDNVFAFKTCSHVNDRMYIWADAGRSMTDTDKLFLVYSLSEDNWSTLEPPLQYENDLHGRTLGSWRGRTFTVTVEENCQDLGEDEDGFPITAHLIIIWELLDHPKPNCHGDDQSLWEEFDEMPIDMQRWLVPVRLQEYEEVEVSAWFCDEHLLVYSWVPEEGRAFRFVLYNLETKKWEIVEAPNCAVSIRSDDEEDTPEWDREDLFESMGADAFLARSFLDCIVGGGSSDDGDDGFGVPMFEFDDDSSDELWY</sequence>
<evidence type="ECO:0000256" key="1">
    <source>
        <dbReference type="SAM" id="MobiDB-lite"/>
    </source>
</evidence>
<proteinExistence type="predicted"/>
<dbReference type="SUPFAM" id="SSF50965">
    <property type="entry name" value="Galactose oxidase, central domain"/>
    <property type="match status" value="1"/>
</dbReference>
<dbReference type="PROSITE" id="PS50181">
    <property type="entry name" value="FBOX"/>
    <property type="match status" value="1"/>
</dbReference>
<dbReference type="InterPro" id="IPR036047">
    <property type="entry name" value="F-box-like_dom_sf"/>
</dbReference>
<organism evidence="3 4">
    <name type="scientific">Ceratodon purpureus</name>
    <name type="common">Fire moss</name>
    <name type="synonym">Dicranum purpureum</name>
    <dbReference type="NCBI Taxonomy" id="3225"/>
    <lineage>
        <taxon>Eukaryota</taxon>
        <taxon>Viridiplantae</taxon>
        <taxon>Streptophyta</taxon>
        <taxon>Embryophyta</taxon>
        <taxon>Bryophyta</taxon>
        <taxon>Bryophytina</taxon>
        <taxon>Bryopsida</taxon>
        <taxon>Dicranidae</taxon>
        <taxon>Pseudoditrichales</taxon>
        <taxon>Ditrichaceae</taxon>
        <taxon>Ceratodon</taxon>
    </lineage>
</organism>
<dbReference type="InterPro" id="IPR011043">
    <property type="entry name" value="Gal_Oxase/kelch_b-propeller"/>
</dbReference>
<evidence type="ECO:0000259" key="2">
    <source>
        <dbReference type="PROSITE" id="PS50181"/>
    </source>
</evidence>
<comment type="caution">
    <text evidence="3">The sequence shown here is derived from an EMBL/GenBank/DDBJ whole genome shotgun (WGS) entry which is preliminary data.</text>
</comment>
<dbReference type="InterPro" id="IPR001810">
    <property type="entry name" value="F-box_dom"/>
</dbReference>
<dbReference type="SUPFAM" id="SSF81383">
    <property type="entry name" value="F-box domain"/>
    <property type="match status" value="1"/>
</dbReference>
<dbReference type="Proteomes" id="UP000822688">
    <property type="component" value="Chromosome 10"/>
</dbReference>
<feature type="compositionally biased region" description="Basic and acidic residues" evidence="1">
    <location>
        <begin position="27"/>
        <end position="38"/>
    </location>
</feature>
<reference evidence="3" key="1">
    <citation type="submission" date="2020-06" db="EMBL/GenBank/DDBJ databases">
        <title>WGS assembly of Ceratodon purpureus strain R40.</title>
        <authorList>
            <person name="Carey S.B."/>
            <person name="Jenkins J."/>
            <person name="Shu S."/>
            <person name="Lovell J.T."/>
            <person name="Sreedasyam A."/>
            <person name="Maumus F."/>
            <person name="Tiley G.P."/>
            <person name="Fernandez-Pozo N."/>
            <person name="Barry K."/>
            <person name="Chen C."/>
            <person name="Wang M."/>
            <person name="Lipzen A."/>
            <person name="Daum C."/>
            <person name="Saski C.A."/>
            <person name="Payton A.C."/>
            <person name="Mcbreen J.C."/>
            <person name="Conrad R.E."/>
            <person name="Kollar L.M."/>
            <person name="Olsson S."/>
            <person name="Huttunen S."/>
            <person name="Landis J.B."/>
            <person name="Wickett N.J."/>
            <person name="Johnson M.G."/>
            <person name="Rensing S.A."/>
            <person name="Grimwood J."/>
            <person name="Schmutz J."/>
            <person name="Mcdaniel S.F."/>
        </authorList>
    </citation>
    <scope>NUCLEOTIDE SEQUENCE</scope>
    <source>
        <strain evidence="3">R40</strain>
    </source>
</reference>
<dbReference type="EMBL" id="CM026431">
    <property type="protein sequence ID" value="KAG0558313.1"/>
    <property type="molecule type" value="Genomic_DNA"/>
</dbReference>
<name>A0A8T0GMQ1_CERPU</name>